<dbReference type="EMBL" id="KE343663">
    <property type="protein sequence ID" value="EXB37875.1"/>
    <property type="molecule type" value="Genomic_DNA"/>
</dbReference>
<gene>
    <name evidence="1" type="ORF">L484_011936</name>
</gene>
<keyword evidence="2" id="KW-1185">Reference proteome</keyword>
<reference evidence="2" key="1">
    <citation type="submission" date="2013-01" db="EMBL/GenBank/DDBJ databases">
        <title>Draft Genome Sequence of a Mulberry Tree, Morus notabilis C.K. Schneid.</title>
        <authorList>
            <person name="He N."/>
            <person name="Zhao S."/>
        </authorList>
    </citation>
    <scope>NUCLEOTIDE SEQUENCE</scope>
</reference>
<protein>
    <submittedName>
        <fullName evidence="1">Uncharacterized protein</fullName>
    </submittedName>
</protein>
<organism evidence="1 2">
    <name type="scientific">Morus notabilis</name>
    <dbReference type="NCBI Taxonomy" id="981085"/>
    <lineage>
        <taxon>Eukaryota</taxon>
        <taxon>Viridiplantae</taxon>
        <taxon>Streptophyta</taxon>
        <taxon>Embryophyta</taxon>
        <taxon>Tracheophyta</taxon>
        <taxon>Spermatophyta</taxon>
        <taxon>Magnoliopsida</taxon>
        <taxon>eudicotyledons</taxon>
        <taxon>Gunneridae</taxon>
        <taxon>Pentapetalae</taxon>
        <taxon>rosids</taxon>
        <taxon>fabids</taxon>
        <taxon>Rosales</taxon>
        <taxon>Moraceae</taxon>
        <taxon>Moreae</taxon>
        <taxon>Morus</taxon>
    </lineage>
</organism>
<evidence type="ECO:0000313" key="1">
    <source>
        <dbReference type="EMBL" id="EXB37875.1"/>
    </source>
</evidence>
<dbReference type="Proteomes" id="UP000030645">
    <property type="component" value="Unassembled WGS sequence"/>
</dbReference>
<proteinExistence type="predicted"/>
<sequence length="77" mass="8630">MHDYATGRNVTDTYIHNKPADILKFGSAIVVDDKLTEAYNWDSPQIEVQGGFCGVWDRQVSVGQGFCRFRNCVPGHP</sequence>
<accession>W9QID1</accession>
<dbReference type="AlphaFoldDB" id="W9QID1"/>
<evidence type="ECO:0000313" key="2">
    <source>
        <dbReference type="Proteomes" id="UP000030645"/>
    </source>
</evidence>
<name>W9QID1_9ROSA</name>